<dbReference type="EnsemblMetazoa" id="SSS_2086s_mrna">
    <property type="protein sequence ID" value="KAF7487856.1"/>
    <property type="gene ID" value="SSS_2086"/>
</dbReference>
<accession>A0A834R0S6</accession>
<dbReference type="EMBL" id="WVUK01000066">
    <property type="protein sequence ID" value="KAF7487856.1"/>
    <property type="molecule type" value="Genomic_DNA"/>
</dbReference>
<reference evidence="3" key="1">
    <citation type="journal article" date="2020" name="PLoS Negl. Trop. Dis.">
        <title>High-quality nuclear genome for Sarcoptes scabiei-A critical resource for a neglected parasite.</title>
        <authorList>
            <person name="Korhonen P.K."/>
            <person name="Gasser R.B."/>
            <person name="Ma G."/>
            <person name="Wang T."/>
            <person name="Stroehlein A.J."/>
            <person name="Young N.D."/>
            <person name="Ang C.S."/>
            <person name="Fernando D.D."/>
            <person name="Lu H.C."/>
            <person name="Taylor S."/>
            <person name="Reynolds S.L."/>
            <person name="Mofiz E."/>
            <person name="Najaraj S.H."/>
            <person name="Gowda H."/>
            <person name="Madugundu A."/>
            <person name="Renuse S."/>
            <person name="Holt D."/>
            <person name="Pandey A."/>
            <person name="Papenfuss A.T."/>
            <person name="Fischer K."/>
        </authorList>
    </citation>
    <scope>NUCLEOTIDE SEQUENCE [LARGE SCALE GENOMIC DNA]</scope>
</reference>
<dbReference type="Proteomes" id="UP000070412">
    <property type="component" value="Unassembled WGS sequence"/>
</dbReference>
<sequence>MKIKLFTKAEISKYNPNDVVLKENLIPKAEPENVKNQIINELELGESNKTLVEDIDLTQLAPKKIDWDLKRNIASRLEKLEKKL</sequence>
<gene>
    <name evidence="1" type="ORF">SSS_2086</name>
</gene>
<evidence type="ECO:0000313" key="3">
    <source>
        <dbReference type="Proteomes" id="UP000070412"/>
    </source>
</evidence>
<dbReference type="AlphaFoldDB" id="A0A834R0S6"/>
<proteinExistence type="predicted"/>
<dbReference type="GO" id="GO:0071014">
    <property type="term" value="C:post-mRNA release spliceosomal complex"/>
    <property type="evidence" value="ECO:0007669"/>
    <property type="project" value="TreeGrafter"/>
</dbReference>
<evidence type="ECO:0000313" key="1">
    <source>
        <dbReference type="EMBL" id="KAF7487856.1"/>
    </source>
</evidence>
<dbReference type="InterPro" id="IPR013169">
    <property type="entry name" value="mRNA_splic_Cwf18-like"/>
</dbReference>
<keyword evidence="3" id="KW-1185">Reference proteome</keyword>
<name>A0A834R0S6_SARSC</name>
<organism evidence="1">
    <name type="scientific">Sarcoptes scabiei</name>
    <name type="common">Itch mite</name>
    <name type="synonym">Acarus scabiei</name>
    <dbReference type="NCBI Taxonomy" id="52283"/>
    <lineage>
        <taxon>Eukaryota</taxon>
        <taxon>Metazoa</taxon>
        <taxon>Ecdysozoa</taxon>
        <taxon>Arthropoda</taxon>
        <taxon>Chelicerata</taxon>
        <taxon>Arachnida</taxon>
        <taxon>Acari</taxon>
        <taxon>Acariformes</taxon>
        <taxon>Sarcoptiformes</taxon>
        <taxon>Astigmata</taxon>
        <taxon>Psoroptidia</taxon>
        <taxon>Sarcoptoidea</taxon>
        <taxon>Sarcoptidae</taxon>
        <taxon>Sarcoptinae</taxon>
        <taxon>Sarcoptes</taxon>
    </lineage>
</organism>
<evidence type="ECO:0000313" key="2">
    <source>
        <dbReference type="EnsemblMetazoa" id="KAF7487856.1"/>
    </source>
</evidence>
<dbReference type="PANTHER" id="PTHR31551">
    <property type="entry name" value="PRE-MRNA-SPLICING FACTOR CWF18"/>
    <property type="match status" value="1"/>
</dbReference>
<reference evidence="2" key="3">
    <citation type="submission" date="2022-06" db="UniProtKB">
        <authorList>
            <consortium name="EnsemblMetazoa"/>
        </authorList>
    </citation>
    <scope>IDENTIFICATION</scope>
</reference>
<protein>
    <submittedName>
        <fullName evidence="1">Coiled-coil domain-containing protein 12</fullName>
    </submittedName>
</protein>
<dbReference type="GO" id="GO:0005684">
    <property type="term" value="C:U2-type spliceosomal complex"/>
    <property type="evidence" value="ECO:0007669"/>
    <property type="project" value="TreeGrafter"/>
</dbReference>
<dbReference type="Pfam" id="PF08315">
    <property type="entry name" value="cwf18"/>
    <property type="match status" value="1"/>
</dbReference>
<dbReference type="OrthoDB" id="10261348at2759"/>
<dbReference type="PANTHER" id="PTHR31551:SF1">
    <property type="entry name" value="COILED-COIL DOMAIN-CONTAINING PROTEIN 12"/>
    <property type="match status" value="1"/>
</dbReference>
<reference evidence="1" key="2">
    <citation type="submission" date="2020-01" db="EMBL/GenBank/DDBJ databases">
        <authorList>
            <person name="Korhonen P.K.K."/>
            <person name="Guangxu M.G."/>
            <person name="Wang T.W."/>
            <person name="Stroehlein A.J.S."/>
            <person name="Young N.D."/>
            <person name="Ang C.-S.A."/>
            <person name="Fernando D.W.F."/>
            <person name="Lu H.L."/>
            <person name="Taylor S.T."/>
            <person name="Ehtesham M.E.M."/>
            <person name="Najaraj S.H.N."/>
            <person name="Harsha G.H.G."/>
            <person name="Madugundu A.M."/>
            <person name="Renuse S.R."/>
            <person name="Holt D.H."/>
            <person name="Pandey A.P."/>
            <person name="Papenfuss A.P."/>
            <person name="Gasser R.B.G."/>
            <person name="Fischer K.F."/>
        </authorList>
    </citation>
    <scope>NUCLEOTIDE SEQUENCE</scope>
    <source>
        <strain evidence="1">SSS_KF_BRIS2020</strain>
    </source>
</reference>